<feature type="transmembrane region" description="Helical" evidence="1">
    <location>
        <begin position="21"/>
        <end position="42"/>
    </location>
</feature>
<accession>A0A1T4YYF9</accession>
<dbReference type="OrthoDB" id="186551at2"/>
<evidence type="ECO:0000313" key="3">
    <source>
        <dbReference type="Proteomes" id="UP000190774"/>
    </source>
</evidence>
<organism evidence="2 3">
    <name type="scientific">Prosthecobacter debontii</name>
    <dbReference type="NCBI Taxonomy" id="48467"/>
    <lineage>
        <taxon>Bacteria</taxon>
        <taxon>Pseudomonadati</taxon>
        <taxon>Verrucomicrobiota</taxon>
        <taxon>Verrucomicrobiia</taxon>
        <taxon>Verrucomicrobiales</taxon>
        <taxon>Verrucomicrobiaceae</taxon>
        <taxon>Prosthecobacter</taxon>
    </lineage>
</organism>
<dbReference type="STRING" id="48467.SAMN02745166_04554"/>
<reference evidence="3" key="1">
    <citation type="submission" date="2017-02" db="EMBL/GenBank/DDBJ databases">
        <authorList>
            <person name="Varghese N."/>
            <person name="Submissions S."/>
        </authorList>
    </citation>
    <scope>NUCLEOTIDE SEQUENCE [LARGE SCALE GENOMIC DNA]</scope>
    <source>
        <strain evidence="3">ATCC 700200</strain>
    </source>
</reference>
<dbReference type="AlphaFoldDB" id="A0A1T4YYF9"/>
<evidence type="ECO:0000313" key="2">
    <source>
        <dbReference type="EMBL" id="SKB06840.1"/>
    </source>
</evidence>
<proteinExistence type="predicted"/>
<keyword evidence="1" id="KW-0472">Membrane</keyword>
<evidence type="ECO:0000256" key="1">
    <source>
        <dbReference type="SAM" id="Phobius"/>
    </source>
</evidence>
<keyword evidence="1" id="KW-1133">Transmembrane helix</keyword>
<gene>
    <name evidence="2" type="ORF">SAMN02745166_04554</name>
</gene>
<dbReference type="EMBL" id="FUYE01000021">
    <property type="protein sequence ID" value="SKB06840.1"/>
    <property type="molecule type" value="Genomic_DNA"/>
</dbReference>
<dbReference type="Proteomes" id="UP000190774">
    <property type="component" value="Unassembled WGS sequence"/>
</dbReference>
<keyword evidence="1" id="KW-0812">Transmembrane</keyword>
<keyword evidence="3" id="KW-1185">Reference proteome</keyword>
<dbReference type="RefSeq" id="WP_139373431.1">
    <property type="nucleotide sequence ID" value="NZ_FUYE01000021.1"/>
</dbReference>
<protein>
    <submittedName>
        <fullName evidence="2">Uncharacterized protein</fullName>
    </submittedName>
</protein>
<name>A0A1T4YYF9_9BACT</name>
<sequence length="245" mass="26896">MKPGSLLTFDWQAQDRSFIRMGLAMIVTVAAFVGMFIIFRVVTPESRPVDVRPQRVVLLNPNVPAERALIHQAMDRSFGIIPTEVAATAPVKGLKTPDFVPSYARRELKLRPLPSDLAASNHSRPFALEVDVLPPLPEPPSRESAPNVMSRLQAVVDGELKTRAPLGRVISGVPLVDATRPRFQVAVGPLGQVLMALPLNVAEDLEIHQQLHAAVTQMRFAPAAQTELQWGQVSFEWVKEKGGKP</sequence>